<proteinExistence type="predicted"/>
<protein>
    <submittedName>
        <fullName evidence="2">Uncharacterized protein</fullName>
    </submittedName>
</protein>
<comment type="caution">
    <text evidence="2">The sequence shown here is derived from an EMBL/GenBank/DDBJ whole genome shotgun (WGS) entry which is preliminary data.</text>
</comment>
<dbReference type="EMBL" id="JAULSR010000002">
    <property type="protein sequence ID" value="KAK0630343.1"/>
    <property type="molecule type" value="Genomic_DNA"/>
</dbReference>
<reference evidence="2" key="1">
    <citation type="submission" date="2023-06" db="EMBL/GenBank/DDBJ databases">
        <title>Genome-scale phylogeny and comparative genomics of the fungal order Sordariales.</title>
        <authorList>
            <consortium name="Lawrence Berkeley National Laboratory"/>
            <person name="Hensen N."/>
            <person name="Bonometti L."/>
            <person name="Westerberg I."/>
            <person name="Brannstrom I.O."/>
            <person name="Guillou S."/>
            <person name="Cros-Aarteil S."/>
            <person name="Calhoun S."/>
            <person name="Haridas S."/>
            <person name="Kuo A."/>
            <person name="Mondo S."/>
            <person name="Pangilinan J."/>
            <person name="Riley R."/>
            <person name="LaButti K."/>
            <person name="Andreopoulos B."/>
            <person name="Lipzen A."/>
            <person name="Chen C."/>
            <person name="Yanf M."/>
            <person name="Daum C."/>
            <person name="Ng V."/>
            <person name="Clum A."/>
            <person name="Steindorff A."/>
            <person name="Ohm R."/>
            <person name="Martin F."/>
            <person name="Silar P."/>
            <person name="Natvig D."/>
            <person name="Lalanne C."/>
            <person name="Gautier V."/>
            <person name="Ament-velasquez S.L."/>
            <person name="Kruys A."/>
            <person name="Hutchinson M.I."/>
            <person name="Powell A.J."/>
            <person name="Barry K."/>
            <person name="Miller A.N."/>
            <person name="Grigoriev I.V."/>
            <person name="Debuchy R."/>
            <person name="Gladieux P."/>
            <person name="Thoren M.H."/>
            <person name="Johannesson H."/>
        </authorList>
    </citation>
    <scope>NUCLEOTIDE SEQUENCE</scope>
    <source>
        <strain evidence="2">SMH3391-2</strain>
    </source>
</reference>
<keyword evidence="3" id="KW-1185">Reference proteome</keyword>
<dbReference type="AlphaFoldDB" id="A0AA39XAH2"/>
<name>A0AA39XAH2_9PEZI</name>
<evidence type="ECO:0000313" key="3">
    <source>
        <dbReference type="Proteomes" id="UP001174934"/>
    </source>
</evidence>
<organism evidence="2 3">
    <name type="scientific">Bombardia bombarda</name>
    <dbReference type="NCBI Taxonomy" id="252184"/>
    <lineage>
        <taxon>Eukaryota</taxon>
        <taxon>Fungi</taxon>
        <taxon>Dikarya</taxon>
        <taxon>Ascomycota</taxon>
        <taxon>Pezizomycotina</taxon>
        <taxon>Sordariomycetes</taxon>
        <taxon>Sordariomycetidae</taxon>
        <taxon>Sordariales</taxon>
        <taxon>Lasiosphaeriaceae</taxon>
        <taxon>Bombardia</taxon>
    </lineage>
</organism>
<feature type="compositionally biased region" description="Polar residues" evidence="1">
    <location>
        <begin position="190"/>
        <end position="212"/>
    </location>
</feature>
<evidence type="ECO:0000256" key="1">
    <source>
        <dbReference type="SAM" id="MobiDB-lite"/>
    </source>
</evidence>
<gene>
    <name evidence="2" type="ORF">B0T17DRAFT_506816</name>
</gene>
<evidence type="ECO:0000313" key="2">
    <source>
        <dbReference type="EMBL" id="KAK0630343.1"/>
    </source>
</evidence>
<feature type="region of interest" description="Disordered" evidence="1">
    <location>
        <begin position="190"/>
        <end position="219"/>
    </location>
</feature>
<dbReference type="Proteomes" id="UP001174934">
    <property type="component" value="Unassembled WGS sequence"/>
</dbReference>
<sequence length="230" mass="25892">MMRSGCRMGSRGVEKDQDEGKLRYSIMVSCECVWVMSLVPRSPISPCVFANIWSSWPMKFPDGRRAGRYLGTCIDTGSLLPRAFLSVPPTLFCCPSRFMAIYASGFVRHWSILTTPRAPNKAHNIRTNTSQWHLNLPSNPLSETQARHKSRSASSLWSLCCLHHPEPSAEISVLLRGLWFACVASNQTQPQQESPLSTHPSTRNQQWKQNHPTDADTFGSRKSLLPFFAI</sequence>
<accession>A0AA39XAH2</accession>